<evidence type="ECO:0008006" key="4">
    <source>
        <dbReference type="Google" id="ProtNLM"/>
    </source>
</evidence>
<comment type="caution">
    <text evidence="2">The sequence shown here is derived from an EMBL/GenBank/DDBJ whole genome shotgun (WGS) entry which is preliminary data.</text>
</comment>
<dbReference type="InterPro" id="IPR013783">
    <property type="entry name" value="Ig-like_fold"/>
</dbReference>
<dbReference type="AlphaFoldDB" id="A0A1F5Z7D3"/>
<feature type="transmembrane region" description="Helical" evidence="1">
    <location>
        <begin position="12"/>
        <end position="32"/>
    </location>
</feature>
<proteinExistence type="predicted"/>
<dbReference type="EMBL" id="MFJF01000002">
    <property type="protein sequence ID" value="OGG08359.1"/>
    <property type="molecule type" value="Genomic_DNA"/>
</dbReference>
<evidence type="ECO:0000313" key="2">
    <source>
        <dbReference type="EMBL" id="OGG08359.1"/>
    </source>
</evidence>
<sequence>MEKKTTKKLIWTLIYIFGGILLSIYVGLPLLAKIAVGLSVIRGDKETAAEKESAVIFPPVLDAIPSATNSASLTVEGYADKDTEIIISVNGKEFDKTEADSEGKFRLRNIILDDGENTIEAAVKKGDQVSKKSVQSIIFKKDPPNLEITEPTDGQQIYGEAKITIKGITDSDARLKINDRLIIIDNDGNFSYPVSLSEGENKFKFEALDAAGNKKEAELTVNYSA</sequence>
<keyword evidence="1" id="KW-0812">Transmembrane</keyword>
<protein>
    <recommendedName>
        <fullName evidence="4">Bacterial Ig-like domain-containing protein</fullName>
    </recommendedName>
</protein>
<gene>
    <name evidence="2" type="ORF">A2777_02835</name>
</gene>
<keyword evidence="1" id="KW-1133">Transmembrane helix</keyword>
<dbReference type="Pfam" id="PF09136">
    <property type="entry name" value="Glucodextran_B"/>
    <property type="match status" value="1"/>
</dbReference>
<evidence type="ECO:0000313" key="3">
    <source>
        <dbReference type="Proteomes" id="UP000177354"/>
    </source>
</evidence>
<reference evidence="2 3" key="1">
    <citation type="journal article" date="2016" name="Nat. Commun.">
        <title>Thousands of microbial genomes shed light on interconnected biogeochemical processes in an aquifer system.</title>
        <authorList>
            <person name="Anantharaman K."/>
            <person name="Brown C.T."/>
            <person name="Hug L.A."/>
            <person name="Sharon I."/>
            <person name="Castelle C.J."/>
            <person name="Probst A.J."/>
            <person name="Thomas B.C."/>
            <person name="Singh A."/>
            <person name="Wilkins M.J."/>
            <person name="Karaoz U."/>
            <person name="Brodie E.L."/>
            <person name="Williams K.H."/>
            <person name="Hubbard S.S."/>
            <person name="Banfield J.F."/>
        </authorList>
    </citation>
    <scope>NUCLEOTIDE SEQUENCE [LARGE SCALE GENOMIC DNA]</scope>
</reference>
<evidence type="ECO:0000256" key="1">
    <source>
        <dbReference type="SAM" id="Phobius"/>
    </source>
</evidence>
<name>A0A1F5Z7D3_9BACT</name>
<dbReference type="Gene3D" id="2.60.40.10">
    <property type="entry name" value="Immunoglobulins"/>
    <property type="match status" value="2"/>
</dbReference>
<organism evidence="2 3">
    <name type="scientific">Candidatus Gottesmanbacteria bacterium RIFCSPHIGHO2_01_FULL_40_15</name>
    <dbReference type="NCBI Taxonomy" id="1798376"/>
    <lineage>
        <taxon>Bacteria</taxon>
        <taxon>Candidatus Gottesmaniibacteriota</taxon>
    </lineage>
</organism>
<keyword evidence="1" id="KW-0472">Membrane</keyword>
<accession>A0A1F5Z7D3</accession>
<dbReference type="Proteomes" id="UP000177354">
    <property type="component" value="Unassembled WGS sequence"/>
</dbReference>